<dbReference type="RefSeq" id="WP_106288794.1">
    <property type="nucleotide sequence ID" value="NZ_CAWNTC010000039.1"/>
</dbReference>
<dbReference type="OrthoDB" id="528950at2"/>
<accession>A0A2T1C3P5</accession>
<evidence type="ECO:0000313" key="2">
    <source>
        <dbReference type="EMBL" id="PSB02767.1"/>
    </source>
</evidence>
<reference evidence="2 3" key="1">
    <citation type="submission" date="2018-02" db="EMBL/GenBank/DDBJ databases">
        <authorList>
            <person name="Cohen D.B."/>
            <person name="Kent A.D."/>
        </authorList>
    </citation>
    <scope>NUCLEOTIDE SEQUENCE [LARGE SCALE GENOMIC DNA]</scope>
    <source>
        <strain evidence="2 3">CCAP 1448/3</strain>
    </source>
</reference>
<evidence type="ECO:0008006" key="4">
    <source>
        <dbReference type="Google" id="ProtNLM"/>
    </source>
</evidence>
<name>A0A2T1C3P5_9CYAN</name>
<keyword evidence="1" id="KW-0472">Membrane</keyword>
<protein>
    <recommendedName>
        <fullName evidence="4">Bacterial virulence protein VirB8 domain-containing protein</fullName>
    </recommendedName>
</protein>
<dbReference type="Proteomes" id="UP000238762">
    <property type="component" value="Unassembled WGS sequence"/>
</dbReference>
<proteinExistence type="predicted"/>
<dbReference type="EMBL" id="PVWJ01000049">
    <property type="protein sequence ID" value="PSB02767.1"/>
    <property type="molecule type" value="Genomic_DNA"/>
</dbReference>
<reference evidence="2 3" key="2">
    <citation type="submission" date="2018-03" db="EMBL/GenBank/DDBJ databases">
        <title>The ancient ancestry and fast evolution of plastids.</title>
        <authorList>
            <person name="Moore K.R."/>
            <person name="Magnabosco C."/>
            <person name="Momper L."/>
            <person name="Gold D.A."/>
            <person name="Bosak T."/>
            <person name="Fournier G.P."/>
        </authorList>
    </citation>
    <scope>NUCLEOTIDE SEQUENCE [LARGE SCALE GENOMIC DNA]</scope>
    <source>
        <strain evidence="2 3">CCAP 1448/3</strain>
    </source>
</reference>
<keyword evidence="3" id="KW-1185">Reference proteome</keyword>
<evidence type="ECO:0000313" key="3">
    <source>
        <dbReference type="Proteomes" id="UP000238762"/>
    </source>
</evidence>
<gene>
    <name evidence="2" type="ORF">C7B64_11485</name>
</gene>
<comment type="caution">
    <text evidence="2">The sequence shown here is derived from an EMBL/GenBank/DDBJ whole genome shotgun (WGS) entry which is preliminary data.</text>
</comment>
<keyword evidence="1" id="KW-1133">Transmembrane helix</keyword>
<dbReference type="AlphaFoldDB" id="A0A2T1C3P5"/>
<organism evidence="2 3">
    <name type="scientific">Merismopedia glauca CCAP 1448/3</name>
    <dbReference type="NCBI Taxonomy" id="1296344"/>
    <lineage>
        <taxon>Bacteria</taxon>
        <taxon>Bacillati</taxon>
        <taxon>Cyanobacteriota</taxon>
        <taxon>Cyanophyceae</taxon>
        <taxon>Synechococcales</taxon>
        <taxon>Merismopediaceae</taxon>
        <taxon>Merismopedia</taxon>
    </lineage>
</organism>
<sequence>MTAKTKIPVKFQHSSLIPKGNNILPVAFLILCGFSGLSFLMVVGLMAQVNAIANRNNNTFVQLADGKTYYISERDENFRYPAVLKKSIEIWLKESFEWRNTQTQPGEQDTRSVGDRKFVSNRAYFASFLLESRLRPPILEEIANITPREAFNGGVLSAVIISDISEPKEIGVGRWEINVIATRVVITKDRGQEKLFPFNRTFKIKSVPIPRIVPPSNASDFEKKIYEYRSGGAEIFDIIPFVPK</sequence>
<keyword evidence="1" id="KW-0812">Transmembrane</keyword>
<evidence type="ECO:0000256" key="1">
    <source>
        <dbReference type="SAM" id="Phobius"/>
    </source>
</evidence>
<feature type="transmembrane region" description="Helical" evidence="1">
    <location>
        <begin position="23"/>
        <end position="47"/>
    </location>
</feature>